<dbReference type="InterPro" id="IPR014017">
    <property type="entry name" value="DNA_helicase_UvrD-like_C"/>
</dbReference>
<dbReference type="PROSITE" id="PS51198">
    <property type="entry name" value="UVRD_HELICASE_ATP_BIND"/>
    <property type="match status" value="1"/>
</dbReference>
<protein>
    <recommendedName>
        <fullName evidence="9">DNA 3'-5' helicase</fullName>
        <ecNumber evidence="9">5.6.2.4</ecNumber>
    </recommendedName>
    <alternativeName>
        <fullName evidence="10">DNA 3'-5' helicase II</fullName>
    </alternativeName>
</protein>
<gene>
    <name evidence="14" type="primary">yjcD</name>
    <name evidence="14" type="ORF">Pan241w_11630</name>
</gene>
<keyword evidence="4 12" id="KW-0347">Helicase</keyword>
<evidence type="ECO:0000256" key="7">
    <source>
        <dbReference type="ARBA" id="ARBA00023235"/>
    </source>
</evidence>
<comment type="catalytic activity">
    <reaction evidence="11">
        <text>ATP + H2O = ADP + phosphate + H(+)</text>
        <dbReference type="Rhea" id="RHEA:13065"/>
        <dbReference type="ChEBI" id="CHEBI:15377"/>
        <dbReference type="ChEBI" id="CHEBI:15378"/>
        <dbReference type="ChEBI" id="CHEBI:30616"/>
        <dbReference type="ChEBI" id="CHEBI:43474"/>
        <dbReference type="ChEBI" id="CHEBI:456216"/>
        <dbReference type="EC" id="5.6.2.4"/>
    </reaction>
</comment>
<dbReference type="AlphaFoldDB" id="A0A517RB85"/>
<dbReference type="Pfam" id="PF00580">
    <property type="entry name" value="UvrD-helicase"/>
    <property type="match status" value="1"/>
</dbReference>
<evidence type="ECO:0000256" key="5">
    <source>
        <dbReference type="ARBA" id="ARBA00022840"/>
    </source>
</evidence>
<dbReference type="PANTHER" id="PTHR11070">
    <property type="entry name" value="UVRD / RECB / PCRA DNA HELICASE FAMILY MEMBER"/>
    <property type="match status" value="1"/>
</dbReference>
<dbReference type="SUPFAM" id="SSF52540">
    <property type="entry name" value="P-loop containing nucleoside triphosphate hydrolases"/>
    <property type="match status" value="1"/>
</dbReference>
<evidence type="ECO:0000313" key="14">
    <source>
        <dbReference type="EMBL" id="QDT41104.1"/>
    </source>
</evidence>
<dbReference type="InterPro" id="IPR000212">
    <property type="entry name" value="DNA_helicase_UvrD/REP"/>
</dbReference>
<dbReference type="RefSeq" id="WP_145212163.1">
    <property type="nucleotide sequence ID" value="NZ_CP036269.1"/>
</dbReference>
<dbReference type="Gene3D" id="3.40.50.300">
    <property type="entry name" value="P-loop containing nucleotide triphosphate hydrolases"/>
    <property type="match status" value="2"/>
</dbReference>
<comment type="catalytic activity">
    <reaction evidence="8">
        <text>Couples ATP hydrolysis with the unwinding of duplex DNA by translocating in the 3'-5' direction.</text>
        <dbReference type="EC" id="5.6.2.4"/>
    </reaction>
</comment>
<evidence type="ECO:0000256" key="9">
    <source>
        <dbReference type="ARBA" id="ARBA00034808"/>
    </source>
</evidence>
<dbReference type="OrthoDB" id="1100019at2"/>
<dbReference type="InterPro" id="IPR013986">
    <property type="entry name" value="DExx_box_DNA_helicase_dom_sf"/>
</dbReference>
<evidence type="ECO:0000259" key="13">
    <source>
        <dbReference type="PROSITE" id="PS51198"/>
    </source>
</evidence>
<evidence type="ECO:0000256" key="2">
    <source>
        <dbReference type="ARBA" id="ARBA00022741"/>
    </source>
</evidence>
<dbReference type="InterPro" id="IPR014016">
    <property type="entry name" value="UvrD-like_ATP-bd"/>
</dbReference>
<organism evidence="14 15">
    <name type="scientific">Gimesia alba</name>
    <dbReference type="NCBI Taxonomy" id="2527973"/>
    <lineage>
        <taxon>Bacteria</taxon>
        <taxon>Pseudomonadati</taxon>
        <taxon>Planctomycetota</taxon>
        <taxon>Planctomycetia</taxon>
        <taxon>Planctomycetales</taxon>
        <taxon>Planctomycetaceae</taxon>
        <taxon>Gimesia</taxon>
    </lineage>
</organism>
<dbReference type="GO" id="GO:0005524">
    <property type="term" value="F:ATP binding"/>
    <property type="evidence" value="ECO:0007669"/>
    <property type="project" value="UniProtKB-UniRule"/>
</dbReference>
<name>A0A517RB85_9PLAN</name>
<evidence type="ECO:0000256" key="10">
    <source>
        <dbReference type="ARBA" id="ARBA00034923"/>
    </source>
</evidence>
<dbReference type="GO" id="GO:0043138">
    <property type="term" value="F:3'-5' DNA helicase activity"/>
    <property type="evidence" value="ECO:0007669"/>
    <property type="project" value="UniProtKB-EC"/>
</dbReference>
<dbReference type="GO" id="GO:0016887">
    <property type="term" value="F:ATP hydrolysis activity"/>
    <property type="evidence" value="ECO:0007669"/>
    <property type="project" value="RHEA"/>
</dbReference>
<evidence type="ECO:0000256" key="1">
    <source>
        <dbReference type="ARBA" id="ARBA00009922"/>
    </source>
</evidence>
<keyword evidence="7" id="KW-0413">Isomerase</keyword>
<dbReference type="Pfam" id="PF13361">
    <property type="entry name" value="UvrD_C"/>
    <property type="match status" value="1"/>
</dbReference>
<feature type="binding site" evidence="12">
    <location>
        <begin position="9"/>
        <end position="16"/>
    </location>
    <ligand>
        <name>ATP</name>
        <dbReference type="ChEBI" id="CHEBI:30616"/>
    </ligand>
</feature>
<dbReference type="GO" id="GO:0003677">
    <property type="term" value="F:DNA binding"/>
    <property type="evidence" value="ECO:0007669"/>
    <property type="project" value="UniProtKB-KW"/>
</dbReference>
<keyword evidence="5 12" id="KW-0067">ATP-binding</keyword>
<dbReference type="Proteomes" id="UP000317171">
    <property type="component" value="Chromosome"/>
</dbReference>
<feature type="domain" description="UvrD-like helicase ATP-binding" evidence="13">
    <location>
        <begin position="1"/>
        <end position="277"/>
    </location>
</feature>
<evidence type="ECO:0000256" key="11">
    <source>
        <dbReference type="ARBA" id="ARBA00048988"/>
    </source>
</evidence>
<dbReference type="GO" id="GO:0000725">
    <property type="term" value="P:recombinational repair"/>
    <property type="evidence" value="ECO:0007669"/>
    <property type="project" value="TreeGrafter"/>
</dbReference>
<dbReference type="EMBL" id="CP036269">
    <property type="protein sequence ID" value="QDT41104.1"/>
    <property type="molecule type" value="Genomic_DNA"/>
</dbReference>
<reference evidence="14 15" key="1">
    <citation type="submission" date="2019-02" db="EMBL/GenBank/DDBJ databases">
        <title>Deep-cultivation of Planctomycetes and their phenomic and genomic characterization uncovers novel biology.</title>
        <authorList>
            <person name="Wiegand S."/>
            <person name="Jogler M."/>
            <person name="Boedeker C."/>
            <person name="Pinto D."/>
            <person name="Vollmers J."/>
            <person name="Rivas-Marin E."/>
            <person name="Kohn T."/>
            <person name="Peeters S.H."/>
            <person name="Heuer A."/>
            <person name="Rast P."/>
            <person name="Oberbeckmann S."/>
            <person name="Bunk B."/>
            <person name="Jeske O."/>
            <person name="Meyerdierks A."/>
            <person name="Storesund J.E."/>
            <person name="Kallscheuer N."/>
            <person name="Luecker S."/>
            <person name="Lage O.M."/>
            <person name="Pohl T."/>
            <person name="Merkel B.J."/>
            <person name="Hornburger P."/>
            <person name="Mueller R.-W."/>
            <person name="Bruemmer F."/>
            <person name="Labrenz M."/>
            <person name="Spormann A.M."/>
            <person name="Op den Camp H."/>
            <person name="Overmann J."/>
            <person name="Amann R."/>
            <person name="Jetten M.S.M."/>
            <person name="Mascher T."/>
            <person name="Medema M.H."/>
            <person name="Devos D.P."/>
            <person name="Kaster A.-K."/>
            <person name="Ovreas L."/>
            <person name="Rohde M."/>
            <person name="Galperin M.Y."/>
            <person name="Jogler C."/>
        </authorList>
    </citation>
    <scope>NUCLEOTIDE SEQUENCE [LARGE SCALE GENOMIC DNA]</scope>
    <source>
        <strain evidence="14 15">Pan241w</strain>
    </source>
</reference>
<keyword evidence="2 12" id="KW-0547">Nucleotide-binding</keyword>
<evidence type="ECO:0000256" key="4">
    <source>
        <dbReference type="ARBA" id="ARBA00022806"/>
    </source>
</evidence>
<evidence type="ECO:0000313" key="15">
    <source>
        <dbReference type="Proteomes" id="UP000317171"/>
    </source>
</evidence>
<keyword evidence="15" id="KW-1185">Reference proteome</keyword>
<keyword evidence="3 12" id="KW-0378">Hydrolase</keyword>
<evidence type="ECO:0000256" key="3">
    <source>
        <dbReference type="ARBA" id="ARBA00022801"/>
    </source>
</evidence>
<keyword evidence="6" id="KW-0238">DNA-binding</keyword>
<accession>A0A517RB85</accession>
<dbReference type="Gene3D" id="1.10.10.160">
    <property type="match status" value="1"/>
</dbReference>
<evidence type="ECO:0000256" key="6">
    <source>
        <dbReference type="ARBA" id="ARBA00023125"/>
    </source>
</evidence>
<dbReference type="EC" id="5.6.2.4" evidence="9"/>
<dbReference type="PANTHER" id="PTHR11070:SF2">
    <property type="entry name" value="ATP-DEPENDENT DNA HELICASE SRS2"/>
    <property type="match status" value="1"/>
</dbReference>
<evidence type="ECO:0000256" key="12">
    <source>
        <dbReference type="PROSITE-ProRule" id="PRU00560"/>
    </source>
</evidence>
<dbReference type="Gene3D" id="1.10.486.10">
    <property type="entry name" value="PCRA, domain 4"/>
    <property type="match status" value="1"/>
</dbReference>
<sequence>MPIIAQVIGGAGTGKTTYLLGVMDKLIDIGADPMKIGFVSFTKAAVKEAADRAGSRFNVDPGVLSRDGYFKTLHAMCYMLLDVRSETLITDDQKSKKWIAEAIGEKIGNEDESDPFSSHTESGIALMLWHCARNRLEPYEAAWQRASCTDERTPSYSFCRSVVEKYEHYKVLDNKVDFTDLLGSYAGYKFRIDGVEQRPPRGDVPQVDAWFLDECQDNSALSDAVARRLSQKSKYVYLVADPFQAIYGWSGASPGHFMNWDVLPKNKQILQQTYRCPSPIIRLGEGILKGCSDYWDRGIKPAEHSGSVENDIFNGSWISSVRPDQSWLLIARTNFQANRIGKRLDALNIPWRNSGKGNNKWNAPVRHKTILALLALERGQAITGDEWLSILKNIRSRNGKVYFSRGTKKEWEQKDVSGMLTDLEHIADWGGTADFVKLVKTHAWRTRIEGTSEYMEALDQWGYAATAEPQVKVGTVHSVKGAEADNVVLLTSISHQILRGQDSQGGFDEERRVEYVAVTRAKERLIICNERNSVKKGMAMMHGMDY</sequence>
<dbReference type="InterPro" id="IPR027417">
    <property type="entry name" value="P-loop_NTPase"/>
</dbReference>
<proteinExistence type="inferred from homology"/>
<dbReference type="KEGG" id="gaz:Pan241w_11630"/>
<comment type="similarity">
    <text evidence="1">Belongs to the helicase family. UvrD subfamily.</text>
</comment>
<evidence type="ECO:0000256" key="8">
    <source>
        <dbReference type="ARBA" id="ARBA00034617"/>
    </source>
</evidence>